<feature type="region of interest" description="Disordered" evidence="1">
    <location>
        <begin position="191"/>
        <end position="220"/>
    </location>
</feature>
<feature type="region of interest" description="Disordered" evidence="1">
    <location>
        <begin position="1"/>
        <end position="33"/>
    </location>
</feature>
<name>A0A4Q4N4L2_ALTAL</name>
<organism evidence="2 3">
    <name type="scientific">Alternaria alternata</name>
    <name type="common">Alternaria rot fungus</name>
    <name type="synonym">Torula alternata</name>
    <dbReference type="NCBI Taxonomy" id="5599"/>
    <lineage>
        <taxon>Eukaryota</taxon>
        <taxon>Fungi</taxon>
        <taxon>Dikarya</taxon>
        <taxon>Ascomycota</taxon>
        <taxon>Pezizomycotina</taxon>
        <taxon>Dothideomycetes</taxon>
        <taxon>Pleosporomycetidae</taxon>
        <taxon>Pleosporales</taxon>
        <taxon>Pleosporineae</taxon>
        <taxon>Pleosporaceae</taxon>
        <taxon>Alternaria</taxon>
        <taxon>Alternaria sect. Alternaria</taxon>
        <taxon>Alternaria alternata complex</taxon>
    </lineage>
</organism>
<dbReference type="EMBL" id="PDXD01000039">
    <property type="protein sequence ID" value="RYN70564.1"/>
    <property type="molecule type" value="Genomic_DNA"/>
</dbReference>
<dbReference type="VEuPathDB" id="FungiDB:CC77DRAFT_946384"/>
<accession>A0A4Q4N4L2</accession>
<feature type="compositionally biased region" description="Low complexity" evidence="1">
    <location>
        <begin position="206"/>
        <end position="215"/>
    </location>
</feature>
<reference evidence="3" key="1">
    <citation type="journal article" date="2019" name="bioRxiv">
        <title>Genomics, evolutionary history and diagnostics of the Alternaria alternata species group including apple and Asian pear pathotypes.</title>
        <authorList>
            <person name="Armitage A.D."/>
            <person name="Cockerton H.M."/>
            <person name="Sreenivasaprasad S."/>
            <person name="Woodhall J.W."/>
            <person name="Lane C.R."/>
            <person name="Harrison R.J."/>
            <person name="Clarkson J.P."/>
        </authorList>
    </citation>
    <scope>NUCLEOTIDE SEQUENCE [LARGE SCALE GENOMIC DNA]</scope>
    <source>
        <strain evidence="3">FERA 1177</strain>
    </source>
</reference>
<comment type="caution">
    <text evidence="2">The sequence shown here is derived from an EMBL/GenBank/DDBJ whole genome shotgun (WGS) entry which is preliminary data.</text>
</comment>
<proteinExistence type="predicted"/>
<feature type="compositionally biased region" description="Polar residues" evidence="1">
    <location>
        <begin position="66"/>
        <end position="78"/>
    </location>
</feature>
<evidence type="ECO:0000313" key="2">
    <source>
        <dbReference type="EMBL" id="RYN70564.1"/>
    </source>
</evidence>
<feature type="region of interest" description="Disordered" evidence="1">
    <location>
        <begin position="66"/>
        <end position="150"/>
    </location>
</feature>
<feature type="compositionally biased region" description="Acidic residues" evidence="1">
    <location>
        <begin position="327"/>
        <end position="337"/>
    </location>
</feature>
<sequence length="446" mass="50287">MFRSGYEGVRDIPRTLERPWTPPEIEDGSSPRPDYFNIYGTSPPQYPTATEQRWLKEVKRIPDQPSWVTDSFGLNTPTIGPRPKPNSRLTEPAPYTPTRLYYDDASPPPSKGELRYPYTPDSSRVLRRNHTERPGSPTPWADVSEGTSSPVQNALSSCIAHFENLIQIHQPDEDQLEYIVGQFEAMTAHLSTPSAHTSETHDKESSSSSSSSSSSRDVGQGLGITQAEGEKVTVHEAQTLQHEAYVSQVGNYIAGVQKYIYDLKTRMDEVKTLNRIQLDVINDLRKQMKLVRQSLRDDLDKSQHYYHQDDLVKSVFSDFEAGNQVSQDEDGEKEEEEEKKNKENKEQDSKKESMLDSCMTLVEEEVQDLSREIHEEYSKLLRSTVDTLVADDVPSSLSLPSASSSSSLSKRKVIHIIRSPPPRRSFWASMGEALDAVSHLLLEDGS</sequence>
<gene>
    <name evidence="2" type="ORF">AA0117_g10367</name>
</gene>
<dbReference type="Proteomes" id="UP000291422">
    <property type="component" value="Unassembled WGS sequence"/>
</dbReference>
<feature type="compositionally biased region" description="Basic and acidic residues" evidence="1">
    <location>
        <begin position="8"/>
        <end position="17"/>
    </location>
</feature>
<evidence type="ECO:0000256" key="1">
    <source>
        <dbReference type="SAM" id="MobiDB-lite"/>
    </source>
</evidence>
<feature type="region of interest" description="Disordered" evidence="1">
    <location>
        <begin position="323"/>
        <end position="354"/>
    </location>
</feature>
<protein>
    <submittedName>
        <fullName evidence="2">Uncharacterized protein</fullName>
    </submittedName>
</protein>
<evidence type="ECO:0000313" key="3">
    <source>
        <dbReference type="Proteomes" id="UP000291422"/>
    </source>
</evidence>
<feature type="compositionally biased region" description="Basic and acidic residues" evidence="1">
    <location>
        <begin position="338"/>
        <end position="354"/>
    </location>
</feature>
<dbReference type="AlphaFoldDB" id="A0A4Q4N4L2"/>